<feature type="binding site" evidence="2">
    <location>
        <position position="270"/>
    </location>
    <ligand>
        <name>Zn(2+)</name>
        <dbReference type="ChEBI" id="CHEBI:29105"/>
        <note>catalytic</note>
    </ligand>
</feature>
<dbReference type="Proteomes" id="UP000178227">
    <property type="component" value="Unassembled WGS sequence"/>
</dbReference>
<feature type="binding site" evidence="2">
    <location>
        <position position="296"/>
    </location>
    <ligand>
        <name>Zn(2+)</name>
        <dbReference type="ChEBI" id="CHEBI:29105"/>
        <note>catalytic</note>
    </ligand>
</feature>
<protein>
    <recommendedName>
        <fullName evidence="1">Metal-dependent carboxypeptidase</fullName>
        <ecNumber evidence="1">3.4.17.19</ecNumber>
    </recommendedName>
</protein>
<dbReference type="CDD" id="cd06460">
    <property type="entry name" value="M32_Taq"/>
    <property type="match status" value="1"/>
</dbReference>
<proteinExistence type="inferred from homology"/>
<reference evidence="4 5" key="1">
    <citation type="journal article" date="2016" name="Nat. Commun.">
        <title>Thousands of microbial genomes shed light on interconnected biogeochemical processes in an aquifer system.</title>
        <authorList>
            <person name="Anantharaman K."/>
            <person name="Brown C.T."/>
            <person name="Hug L.A."/>
            <person name="Sharon I."/>
            <person name="Castelle C.J."/>
            <person name="Probst A.J."/>
            <person name="Thomas B.C."/>
            <person name="Singh A."/>
            <person name="Wilkins M.J."/>
            <person name="Karaoz U."/>
            <person name="Brodie E.L."/>
            <person name="Williams K.H."/>
            <person name="Hubbard S.S."/>
            <person name="Banfield J.F."/>
        </authorList>
    </citation>
    <scope>NUCLEOTIDE SEQUENCE [LARGE SCALE GENOMIC DNA]</scope>
</reference>
<dbReference type="Pfam" id="PF02074">
    <property type="entry name" value="Peptidase_M32"/>
    <property type="match status" value="1"/>
</dbReference>
<comment type="caution">
    <text evidence="4">The sequence shown here is derived from an EMBL/GenBank/DDBJ whole genome shotgun (WGS) entry which is preliminary data.</text>
</comment>
<organism evidence="4 5">
    <name type="scientific">Candidatus Yanofskybacteria bacterium RIFCSPLOWO2_01_FULL_42_49</name>
    <dbReference type="NCBI Taxonomy" id="1802694"/>
    <lineage>
        <taxon>Bacteria</taxon>
        <taxon>Candidatus Yanofskyibacteriota</taxon>
    </lineage>
</organism>
<dbReference type="GO" id="GO:0004181">
    <property type="term" value="F:metallocarboxypeptidase activity"/>
    <property type="evidence" value="ECO:0007669"/>
    <property type="project" value="UniProtKB-UniRule"/>
</dbReference>
<comment type="cofactor">
    <cofactor evidence="2">
        <name>Zn(2+)</name>
        <dbReference type="ChEBI" id="CHEBI:29105"/>
    </cofactor>
    <text evidence="2">Binds 1 zinc ion per subunit.</text>
</comment>
<dbReference type="Gene3D" id="1.10.1370.30">
    <property type="match status" value="1"/>
</dbReference>
<keyword evidence="1" id="KW-0482">Metalloprotease</keyword>
<comment type="function">
    <text evidence="1">Broad specificity carboxypetidase that releases amino acids sequentially from the C-terminus, including neutral, aromatic, polar and basic residues.</text>
</comment>
<evidence type="ECO:0000256" key="2">
    <source>
        <dbReference type="PIRSR" id="PIRSR006615-1"/>
    </source>
</evidence>
<evidence type="ECO:0000313" key="4">
    <source>
        <dbReference type="EMBL" id="OGN22096.1"/>
    </source>
</evidence>
<keyword evidence="1" id="KW-0378">Hydrolase</keyword>
<evidence type="ECO:0000256" key="1">
    <source>
        <dbReference type="PIRNR" id="PIRNR006615"/>
    </source>
</evidence>
<dbReference type="SUPFAM" id="SSF55486">
    <property type="entry name" value="Metalloproteases ('zincins'), catalytic domain"/>
    <property type="match status" value="1"/>
</dbReference>
<evidence type="ECO:0000256" key="3">
    <source>
        <dbReference type="PIRSR" id="PIRSR006615-2"/>
    </source>
</evidence>
<comment type="similarity">
    <text evidence="1">Belongs to the peptidase M32 family.</text>
</comment>
<dbReference type="PIRSF" id="PIRSF006615">
    <property type="entry name" value="Zn_crbxpep_Taq"/>
    <property type="match status" value="1"/>
</dbReference>
<accession>A0A1F8GBJ7</accession>
<dbReference type="EC" id="3.4.17.19" evidence="1"/>
<dbReference type="InterPro" id="IPR001333">
    <property type="entry name" value="Peptidase_M32_Taq"/>
</dbReference>
<keyword evidence="1 2" id="KW-0479">Metal-binding</keyword>
<dbReference type="PROSITE" id="PS52034">
    <property type="entry name" value="PEPTIDASE_M32"/>
    <property type="match status" value="1"/>
</dbReference>
<dbReference type="PRINTS" id="PR00998">
    <property type="entry name" value="CRBOXYPTASET"/>
</dbReference>
<comment type="catalytic activity">
    <reaction evidence="1">
        <text>Release of a C-terminal amino acid with broad specificity, except for -Pro.</text>
        <dbReference type="EC" id="3.4.17.19"/>
    </reaction>
</comment>
<keyword evidence="1" id="KW-0121">Carboxypeptidase</keyword>
<dbReference type="AlphaFoldDB" id="A0A1F8GBJ7"/>
<dbReference type="STRING" id="1802694.A2918_02955"/>
<dbReference type="GO" id="GO:0046872">
    <property type="term" value="F:metal ion binding"/>
    <property type="evidence" value="ECO:0007669"/>
    <property type="project" value="UniProtKB-KW"/>
</dbReference>
<name>A0A1F8GBJ7_9BACT</name>
<dbReference type="GO" id="GO:0006508">
    <property type="term" value="P:proteolysis"/>
    <property type="evidence" value="ECO:0007669"/>
    <property type="project" value="UniProtKB-UniRule"/>
</dbReference>
<feature type="active site" description="Proton donor/acceptor" evidence="3">
    <location>
        <position position="267"/>
    </location>
</feature>
<dbReference type="PANTHER" id="PTHR34217">
    <property type="entry name" value="METAL-DEPENDENT CARBOXYPEPTIDASE"/>
    <property type="match status" value="1"/>
</dbReference>
<gene>
    <name evidence="4" type="ORF">A2918_02955</name>
</gene>
<sequence>MNLAVAVLRDKLLGLQHLGSMNALLSWDQQVNVPAKGYEARAQLMAHVSGLYHRNFTSSEFETVLMQAQEAMDRGELNEDESCIVRETLCDFVKSKKLPNEFVDELSLTCARAHDFWARARKNSDFGLFAPHLEKIVELKRQEAELVNPSDSWYDVLLDDFEPGLTSDKAEKTFTELKKFLVPFVSKIANSSVKTDRSFLKGPWDIGKQKKFAKMVLTRIGFDLDAGHMGTSLHPFCQELHPSDVRITVRYKKDDFVEQCLMSAIHESGHGMYEQGLPVEYFGTPRGEAVSLGIHEFNSRLWENYIGRSHLFWEYFFPELKLYFSEVLAGVSLESFYKAINCVRPSLIRVDADEVTYNLHVIFRFEIEKDLIGGHLTVNDLPRAWNQKVADYFGIEVDKDANGVLQDIHWSEGSFGYFPTYALGNLYAAQFCNAAMADLPEKILPEEFFKLLLGWLRTNVHSKGKLYSAAELVKRVTGQELSVSYFQEYLQTKYSGIYGV</sequence>
<dbReference type="PANTHER" id="PTHR34217:SF1">
    <property type="entry name" value="CARBOXYPEPTIDASE 1"/>
    <property type="match status" value="1"/>
</dbReference>
<feature type="binding site" evidence="2">
    <location>
        <position position="266"/>
    </location>
    <ligand>
        <name>Zn(2+)</name>
        <dbReference type="ChEBI" id="CHEBI:29105"/>
        <note>catalytic</note>
    </ligand>
</feature>
<evidence type="ECO:0000313" key="5">
    <source>
        <dbReference type="Proteomes" id="UP000178227"/>
    </source>
</evidence>
<dbReference type="EMBL" id="MGKI01000014">
    <property type="protein sequence ID" value="OGN22096.1"/>
    <property type="molecule type" value="Genomic_DNA"/>
</dbReference>
<keyword evidence="1" id="KW-0645">Protease</keyword>
<keyword evidence="2" id="KW-0862">Zinc</keyword>